<dbReference type="Pfam" id="PF13456">
    <property type="entry name" value="RVT_3"/>
    <property type="match status" value="1"/>
</dbReference>
<dbReference type="Proteomes" id="UP000596661">
    <property type="component" value="Chromosome 9"/>
</dbReference>
<dbReference type="InterPro" id="IPR052929">
    <property type="entry name" value="RNase_H-like_EbsB-rel"/>
</dbReference>
<evidence type="ECO:0008006" key="6">
    <source>
        <dbReference type="Google" id="ProtNLM"/>
    </source>
</evidence>
<feature type="region of interest" description="Disordered" evidence="1">
    <location>
        <begin position="167"/>
        <end position="186"/>
    </location>
</feature>
<dbReference type="GO" id="GO:0004523">
    <property type="term" value="F:RNA-DNA hybrid ribonuclease activity"/>
    <property type="evidence" value="ECO:0007669"/>
    <property type="project" value="InterPro"/>
</dbReference>
<dbReference type="CDD" id="cd06222">
    <property type="entry name" value="RNase_H_like"/>
    <property type="match status" value="1"/>
</dbReference>
<dbReference type="Gramene" id="evm.model.09.472">
    <property type="protein sequence ID" value="cds.evm.model.09.472"/>
    <property type="gene ID" value="evm.TU.09.472"/>
</dbReference>
<dbReference type="SUPFAM" id="SSF53098">
    <property type="entry name" value="Ribonuclease H-like"/>
    <property type="match status" value="1"/>
</dbReference>
<evidence type="ECO:0000259" key="3">
    <source>
        <dbReference type="Pfam" id="PF13966"/>
    </source>
</evidence>
<dbReference type="Gene3D" id="3.30.420.10">
    <property type="entry name" value="Ribonuclease H-like superfamily/Ribonuclease H"/>
    <property type="match status" value="1"/>
</dbReference>
<evidence type="ECO:0000313" key="4">
    <source>
        <dbReference type="EnsemblPlants" id="cds.evm.model.09.472"/>
    </source>
</evidence>
<feature type="domain" description="Reverse transcriptase zinc-binding" evidence="3">
    <location>
        <begin position="16"/>
        <end position="84"/>
    </location>
</feature>
<proteinExistence type="predicted"/>
<accession>A0A803QGD0</accession>
<evidence type="ECO:0000259" key="2">
    <source>
        <dbReference type="Pfam" id="PF13456"/>
    </source>
</evidence>
<dbReference type="GO" id="GO:0003676">
    <property type="term" value="F:nucleic acid binding"/>
    <property type="evidence" value="ECO:0007669"/>
    <property type="project" value="InterPro"/>
</dbReference>
<protein>
    <recommendedName>
        <fullName evidence="6">RNase H type-1 domain-containing protein</fullName>
    </recommendedName>
</protein>
<dbReference type="InterPro" id="IPR026960">
    <property type="entry name" value="RVT-Znf"/>
</dbReference>
<evidence type="ECO:0000313" key="5">
    <source>
        <dbReference type="Proteomes" id="UP000596661"/>
    </source>
</evidence>
<feature type="compositionally biased region" description="Polar residues" evidence="1">
    <location>
        <begin position="171"/>
        <end position="180"/>
    </location>
</feature>
<dbReference type="InterPro" id="IPR002156">
    <property type="entry name" value="RNaseH_domain"/>
</dbReference>
<evidence type="ECO:0000256" key="1">
    <source>
        <dbReference type="SAM" id="MobiDB-lite"/>
    </source>
</evidence>
<dbReference type="InterPro" id="IPR044730">
    <property type="entry name" value="RNase_H-like_dom_plant"/>
</dbReference>
<dbReference type="AlphaFoldDB" id="A0A803QGD0"/>
<dbReference type="Pfam" id="PF13966">
    <property type="entry name" value="zf-RVT"/>
    <property type="match status" value="1"/>
</dbReference>
<dbReference type="InterPro" id="IPR036397">
    <property type="entry name" value="RNaseH_sf"/>
</dbReference>
<organism evidence="4 5">
    <name type="scientific">Cannabis sativa</name>
    <name type="common">Hemp</name>
    <name type="synonym">Marijuana</name>
    <dbReference type="NCBI Taxonomy" id="3483"/>
    <lineage>
        <taxon>Eukaryota</taxon>
        <taxon>Viridiplantae</taxon>
        <taxon>Streptophyta</taxon>
        <taxon>Embryophyta</taxon>
        <taxon>Tracheophyta</taxon>
        <taxon>Spermatophyta</taxon>
        <taxon>Magnoliopsida</taxon>
        <taxon>eudicotyledons</taxon>
        <taxon>Gunneridae</taxon>
        <taxon>Pentapetalae</taxon>
        <taxon>rosids</taxon>
        <taxon>fabids</taxon>
        <taxon>Rosales</taxon>
        <taxon>Cannabaceae</taxon>
        <taxon>Cannabis</taxon>
    </lineage>
</organism>
<dbReference type="OMA" id="GECKINC"/>
<sequence length="341" mass="37861">MIDGSGTMKLQGIICTQETWWKSFWGLNLPSKVKIFGWKVIQSSIPVAKSLCHKKIITSATCSLCTMAWESIGHVLFSSCHAKEVLKIFGFTIDFTSVLRMRDGDYLMHLSTIYNKPDLESILCLMWFIWSDRNSYVHGKMVKTPIQMLTQSAAYLQQFQSVNSAAKPAASSRTSPTPVTKWQPPPENKFKLNVDATLDSSRSKIGIGAIIRNSAGQVVGAMSKPAVGNFKSQEMEAKAMFVGLSWAKQYQIPIDYVETDCLILVNALNGCISQNLGFFDLVSDVTFHLSSFSNVCVSHIRRDANQAAHGLAKQALQLDNNCIWLEEILSTIFSVVVNDSI</sequence>
<dbReference type="PANTHER" id="PTHR47074">
    <property type="entry name" value="BNAC02G40300D PROTEIN"/>
    <property type="match status" value="1"/>
</dbReference>
<reference evidence="4" key="2">
    <citation type="submission" date="2021-03" db="UniProtKB">
        <authorList>
            <consortium name="EnsemblPlants"/>
        </authorList>
    </citation>
    <scope>IDENTIFICATION</scope>
</reference>
<keyword evidence="5" id="KW-1185">Reference proteome</keyword>
<dbReference type="EnsemblPlants" id="evm.model.09.472">
    <property type="protein sequence ID" value="cds.evm.model.09.472"/>
    <property type="gene ID" value="evm.TU.09.472"/>
</dbReference>
<dbReference type="PANTHER" id="PTHR47074:SF11">
    <property type="entry name" value="REVERSE TRANSCRIPTASE-LIKE PROTEIN"/>
    <property type="match status" value="1"/>
</dbReference>
<feature type="domain" description="RNase H type-1" evidence="2">
    <location>
        <begin position="193"/>
        <end position="315"/>
    </location>
</feature>
<dbReference type="EMBL" id="UZAU01000723">
    <property type="status" value="NOT_ANNOTATED_CDS"/>
    <property type="molecule type" value="Genomic_DNA"/>
</dbReference>
<dbReference type="InterPro" id="IPR012337">
    <property type="entry name" value="RNaseH-like_sf"/>
</dbReference>
<name>A0A803QGD0_CANSA</name>
<reference evidence="4" key="1">
    <citation type="submission" date="2018-11" db="EMBL/GenBank/DDBJ databases">
        <authorList>
            <person name="Grassa J C."/>
        </authorList>
    </citation>
    <scope>NUCLEOTIDE SEQUENCE [LARGE SCALE GENOMIC DNA]</scope>
</reference>